<feature type="binding site" evidence="7">
    <location>
        <position position="250"/>
    </location>
    <ligand>
        <name>FMN</name>
        <dbReference type="ChEBI" id="CHEBI:58210"/>
    </ligand>
</feature>
<evidence type="ECO:0000313" key="9">
    <source>
        <dbReference type="Proteomes" id="UP000887566"/>
    </source>
</evidence>
<organism evidence="9 10">
    <name type="scientific">Plectus sambesii</name>
    <dbReference type="NCBI Taxonomy" id="2011161"/>
    <lineage>
        <taxon>Eukaryota</taxon>
        <taxon>Metazoa</taxon>
        <taxon>Ecdysozoa</taxon>
        <taxon>Nematoda</taxon>
        <taxon>Chromadorea</taxon>
        <taxon>Plectida</taxon>
        <taxon>Plectina</taxon>
        <taxon>Plectoidea</taxon>
        <taxon>Plectidae</taxon>
        <taxon>Plectus</taxon>
    </lineage>
</organism>
<reference evidence="10" key="1">
    <citation type="submission" date="2022-11" db="UniProtKB">
        <authorList>
            <consortium name="WormBaseParasite"/>
        </authorList>
    </citation>
    <scope>IDENTIFICATION</scope>
</reference>
<feature type="binding site" evidence="7">
    <location>
        <position position="228"/>
    </location>
    <ligand>
        <name>FMN</name>
        <dbReference type="ChEBI" id="CHEBI:58210"/>
    </ligand>
</feature>
<evidence type="ECO:0000313" key="10">
    <source>
        <dbReference type="WBParaSite" id="PSAMB.scaffold789size41346.g8801.t1"/>
    </source>
</evidence>
<feature type="binding site" evidence="7">
    <location>
        <position position="174"/>
    </location>
    <ligand>
        <name>glyoxylate</name>
        <dbReference type="ChEBI" id="CHEBI:36655"/>
    </ligand>
</feature>
<dbReference type="InterPro" id="IPR013785">
    <property type="entry name" value="Aldolase_TIM"/>
</dbReference>
<dbReference type="AlphaFoldDB" id="A0A914XEI5"/>
<dbReference type="GO" id="GO:0010181">
    <property type="term" value="F:FMN binding"/>
    <property type="evidence" value="ECO:0007669"/>
    <property type="project" value="InterPro"/>
</dbReference>
<accession>A0A914XEI5</accession>
<feature type="binding site" evidence="7">
    <location>
        <begin position="283"/>
        <end position="287"/>
    </location>
    <ligand>
        <name>FMN</name>
        <dbReference type="ChEBI" id="CHEBI:58210"/>
    </ligand>
</feature>
<evidence type="ECO:0000259" key="8">
    <source>
        <dbReference type="PROSITE" id="PS51349"/>
    </source>
</evidence>
<dbReference type="PANTHER" id="PTHR10578">
    <property type="entry name" value="S -2-HYDROXY-ACID OXIDASE-RELATED"/>
    <property type="match status" value="1"/>
</dbReference>
<evidence type="ECO:0000256" key="1">
    <source>
        <dbReference type="ARBA" id="ARBA00001917"/>
    </source>
</evidence>
<keyword evidence="9" id="KW-1185">Reference proteome</keyword>
<dbReference type="Pfam" id="PF01070">
    <property type="entry name" value="FMN_dh"/>
    <property type="match status" value="1"/>
</dbReference>
<evidence type="ECO:0000256" key="6">
    <source>
        <dbReference type="ARBA" id="ARBA00029327"/>
    </source>
</evidence>
<evidence type="ECO:0000256" key="3">
    <source>
        <dbReference type="ARBA" id="ARBA00023002"/>
    </source>
</evidence>
<dbReference type="PIRSF" id="PIRSF000138">
    <property type="entry name" value="Al-hdrx_acd_dh"/>
    <property type="match status" value="1"/>
</dbReference>
<protein>
    <recommendedName>
        <fullName evidence="2">(S)-2-hydroxy-acid oxidase</fullName>
        <ecNumber evidence="2">1.1.3.15</ecNumber>
    </recommendedName>
</protein>
<dbReference type="GO" id="GO:0003973">
    <property type="term" value="F:(S)-2-hydroxy-acid oxidase activity"/>
    <property type="evidence" value="ECO:0007669"/>
    <property type="project" value="UniProtKB-EC"/>
</dbReference>
<dbReference type="GO" id="GO:0005777">
    <property type="term" value="C:peroxisome"/>
    <property type="evidence" value="ECO:0007669"/>
    <property type="project" value="UniProtKB-ARBA"/>
</dbReference>
<dbReference type="Proteomes" id="UP000887566">
    <property type="component" value="Unplaced"/>
</dbReference>
<evidence type="ECO:0000256" key="7">
    <source>
        <dbReference type="PIRSR" id="PIRSR000138-2"/>
    </source>
</evidence>
<dbReference type="EC" id="1.1.3.15" evidence="2"/>
<dbReference type="InterPro" id="IPR037396">
    <property type="entry name" value="FMN_HAD"/>
</dbReference>
<dbReference type="PROSITE" id="PS51349">
    <property type="entry name" value="FMN_HYDROXY_ACID_DH_2"/>
    <property type="match status" value="1"/>
</dbReference>
<dbReference type="SUPFAM" id="SSF51395">
    <property type="entry name" value="FMN-linked oxidoreductases"/>
    <property type="match status" value="1"/>
</dbReference>
<keyword evidence="7" id="KW-0285">Flavoprotein</keyword>
<dbReference type="PANTHER" id="PTHR10578:SF146">
    <property type="entry name" value="OXIDASE, PUTATIVE-RELATED"/>
    <property type="match status" value="1"/>
</dbReference>
<name>A0A914XEI5_9BILA</name>
<dbReference type="FunFam" id="3.20.20.70:FF:000056">
    <property type="entry name" value="hydroxyacid oxidase 2"/>
    <property type="match status" value="1"/>
</dbReference>
<dbReference type="CDD" id="cd02809">
    <property type="entry name" value="alpha_hydroxyacid_oxid_FMN"/>
    <property type="match status" value="1"/>
</dbReference>
<comment type="catalytic activity">
    <reaction evidence="5">
        <text>a (2S)-2-hydroxycarboxylate + O2 = a 2-oxocarboxylate + H2O2</text>
        <dbReference type="Rhea" id="RHEA:16789"/>
        <dbReference type="ChEBI" id="CHEBI:15379"/>
        <dbReference type="ChEBI" id="CHEBI:16240"/>
        <dbReference type="ChEBI" id="CHEBI:35179"/>
        <dbReference type="ChEBI" id="CHEBI:58123"/>
        <dbReference type="EC" id="1.1.3.15"/>
    </reaction>
    <physiologicalReaction direction="left-to-right" evidence="5">
        <dbReference type="Rhea" id="RHEA:16790"/>
    </physiologicalReaction>
</comment>
<dbReference type="WBParaSite" id="PSAMB.scaffold789size41346.g8801.t1">
    <property type="protein sequence ID" value="PSAMB.scaffold789size41346.g8801.t1"/>
    <property type="gene ID" value="PSAMB.scaffold789size41346.g8801"/>
</dbReference>
<evidence type="ECO:0000256" key="5">
    <source>
        <dbReference type="ARBA" id="ARBA00029325"/>
    </source>
</evidence>
<keyword evidence="7" id="KW-0288">FMN</keyword>
<feature type="binding site" evidence="7">
    <location>
        <begin position="87"/>
        <end position="89"/>
    </location>
    <ligand>
        <name>FMN</name>
        <dbReference type="ChEBI" id="CHEBI:58210"/>
    </ligand>
</feature>
<feature type="binding site" evidence="7">
    <location>
        <position position="140"/>
    </location>
    <ligand>
        <name>glyoxylate</name>
        <dbReference type="ChEBI" id="CHEBI:36655"/>
    </ligand>
</feature>
<evidence type="ECO:0000256" key="2">
    <source>
        <dbReference type="ARBA" id="ARBA00013087"/>
    </source>
</evidence>
<feature type="domain" description="FMN hydroxy acid dehydrogenase" evidence="8">
    <location>
        <begin position="5"/>
        <end position="357"/>
    </location>
</feature>
<comment type="similarity">
    <text evidence="4">Belongs to the FMN-dependent alpha-hydroxy acid dehydrogenase family.</text>
</comment>
<sequence>MSEKKDTLETFDGAFNVQDMEQYVRKLGVIDWLGGSEEERTKERNVTALQRLLIRPRVLVRPVGKRDLTTSLLNGKITVSMPICFSPSAFQLYAHPEGEIGTAKACARVNALMTLSAWTNTPLEQVRKESACENMWMNVYLFKHGRAARLIRQAEAAGFKAIVITVDIPIFSRRRGSTFYRDIGKYYEAAHFPESDPLLKDLLASDPDATWNDFADLCKMTSLPVVAKGIMCAADARQALEHGASAIFVSNLGGRQMDGAPSTIEVLPEVVREVNGSCDVYVDGGFRSGMDVFKGLALGAKAVFLGRPAFYGLAYNGSLGVQKVLEIMSDQLSRTMALSGCAKLSDITPDRVMTASFL</sequence>
<feature type="binding site" evidence="7">
    <location>
        <position position="165"/>
    </location>
    <ligand>
        <name>FMN</name>
        <dbReference type="ChEBI" id="CHEBI:58210"/>
    </ligand>
</feature>
<dbReference type="InterPro" id="IPR000262">
    <property type="entry name" value="FMN-dep_DH"/>
</dbReference>
<feature type="binding site" evidence="7">
    <location>
        <begin position="306"/>
        <end position="307"/>
    </location>
    <ligand>
        <name>FMN</name>
        <dbReference type="ChEBI" id="CHEBI:58210"/>
    </ligand>
</feature>
<dbReference type="InterPro" id="IPR012133">
    <property type="entry name" value="Alpha-hydoxy_acid_DH_FMN"/>
</dbReference>
<proteinExistence type="inferred from homology"/>
<keyword evidence="3" id="KW-0560">Oxidoreductase</keyword>
<dbReference type="Gene3D" id="3.20.20.70">
    <property type="entry name" value="Aldolase class I"/>
    <property type="match status" value="1"/>
</dbReference>
<comment type="catalytic activity">
    <reaction evidence="6">
        <text>2-hydroxyoctanoate + O2 = 2-oxooctanoate + H2O2</text>
        <dbReference type="Rhea" id="RHEA:67940"/>
        <dbReference type="ChEBI" id="CHEBI:15379"/>
        <dbReference type="ChEBI" id="CHEBI:16240"/>
        <dbReference type="ChEBI" id="CHEBI:133514"/>
        <dbReference type="ChEBI" id="CHEBI:176689"/>
    </reaction>
    <physiologicalReaction direction="left-to-right" evidence="6">
        <dbReference type="Rhea" id="RHEA:67941"/>
    </physiologicalReaction>
</comment>
<comment type="cofactor">
    <cofactor evidence="1">
        <name>FMN</name>
        <dbReference type="ChEBI" id="CHEBI:58210"/>
    </cofactor>
</comment>
<evidence type="ECO:0000256" key="4">
    <source>
        <dbReference type="ARBA" id="ARBA00024042"/>
    </source>
</evidence>
<feature type="binding site" evidence="7">
    <location>
        <position position="116"/>
    </location>
    <ligand>
        <name>FMN</name>
        <dbReference type="ChEBI" id="CHEBI:58210"/>
    </ligand>
</feature>
<feature type="binding site" evidence="7">
    <location>
        <position position="255"/>
    </location>
    <ligand>
        <name>glyoxylate</name>
        <dbReference type="ChEBI" id="CHEBI:36655"/>
    </ligand>
</feature>